<evidence type="ECO:0000256" key="2">
    <source>
        <dbReference type="ARBA" id="ARBA00022840"/>
    </source>
</evidence>
<organism evidence="6">
    <name type="scientific">Mycobacterium xenopi 4042</name>
    <dbReference type="NCBI Taxonomy" id="1299334"/>
    <lineage>
        <taxon>Bacteria</taxon>
        <taxon>Bacillati</taxon>
        <taxon>Actinomycetota</taxon>
        <taxon>Actinomycetes</taxon>
        <taxon>Mycobacteriales</taxon>
        <taxon>Mycobacteriaceae</taxon>
        <taxon>Mycobacterium</taxon>
    </lineage>
</organism>
<dbReference type="SUPFAM" id="SSF52540">
    <property type="entry name" value="P-loop containing nucleoside triphosphate hydrolases"/>
    <property type="match status" value="1"/>
</dbReference>
<dbReference type="PANTHER" id="PTHR22683">
    <property type="entry name" value="SPORULATION PROTEIN RELATED"/>
    <property type="match status" value="1"/>
</dbReference>
<reference evidence="6" key="1">
    <citation type="submission" date="2014-01" db="EMBL/GenBank/DDBJ databases">
        <authorList>
            <person name="Brown-Elliot B."/>
            <person name="Wallace R."/>
            <person name="Lenaerts A."/>
            <person name="Ordway D."/>
            <person name="DeGroote M.A."/>
            <person name="Parker T."/>
            <person name="Sizemore C."/>
            <person name="Tallon L.J."/>
            <person name="Sadzewicz L.K."/>
            <person name="Sengamalay N."/>
            <person name="Fraser C.M."/>
            <person name="Hine E."/>
            <person name="Shefchek K.A."/>
            <person name="Das S.P."/>
            <person name="Tettelin H."/>
        </authorList>
    </citation>
    <scope>NUCLEOTIDE SEQUENCE [LARGE SCALE GENOMIC DNA]</scope>
    <source>
        <strain evidence="6">4042</strain>
    </source>
</reference>
<evidence type="ECO:0000256" key="3">
    <source>
        <dbReference type="PROSITE-ProRule" id="PRU00289"/>
    </source>
</evidence>
<dbReference type="InterPro" id="IPR002543">
    <property type="entry name" value="FtsK_dom"/>
</dbReference>
<feature type="domain" description="FtsK" evidence="5">
    <location>
        <begin position="5"/>
        <end position="171"/>
    </location>
</feature>
<proteinExistence type="predicted"/>
<keyword evidence="1 3" id="KW-0547">Nucleotide-binding</keyword>
<dbReference type="Pfam" id="PF01580">
    <property type="entry name" value="FtsK_SpoIIIE"/>
    <property type="match status" value="1"/>
</dbReference>
<dbReference type="PANTHER" id="PTHR22683:SF1">
    <property type="entry name" value="TYPE VII SECRETION SYSTEM PROTEIN ESSC"/>
    <property type="match status" value="1"/>
</dbReference>
<feature type="binding site" evidence="3">
    <location>
        <begin position="28"/>
        <end position="35"/>
    </location>
    <ligand>
        <name>ATP</name>
        <dbReference type="ChEBI" id="CHEBI:30616"/>
    </ligand>
</feature>
<name>X7YRA6_MYCXE</name>
<dbReference type="PATRIC" id="fig|1299334.3.peg.9169"/>
<protein>
    <submittedName>
        <fullName evidence="6">FtsK/SpoIIIE family protein</fullName>
    </submittedName>
</protein>
<dbReference type="GO" id="GO:0003677">
    <property type="term" value="F:DNA binding"/>
    <property type="evidence" value="ECO:0007669"/>
    <property type="project" value="InterPro"/>
</dbReference>
<gene>
    <name evidence="6" type="ORF">I553_3733</name>
</gene>
<dbReference type="GO" id="GO:0005524">
    <property type="term" value="F:ATP binding"/>
    <property type="evidence" value="ECO:0007669"/>
    <property type="project" value="UniProtKB-UniRule"/>
</dbReference>
<dbReference type="InterPro" id="IPR050206">
    <property type="entry name" value="FtsK/SpoIIIE/SftA"/>
</dbReference>
<dbReference type="InterPro" id="IPR027417">
    <property type="entry name" value="P-loop_NTPase"/>
</dbReference>
<dbReference type="EMBL" id="JAOB01000089">
    <property type="protein sequence ID" value="EUA09649.1"/>
    <property type="molecule type" value="Genomic_DNA"/>
</dbReference>
<dbReference type="AlphaFoldDB" id="X7YRA6"/>
<dbReference type="Gene3D" id="3.40.50.300">
    <property type="entry name" value="P-loop containing nucleotide triphosphate hydrolases"/>
    <property type="match status" value="1"/>
</dbReference>
<sequence>MGSIRAPVVVNMKEDSEGGMGSHGLILGYTGSGKSSFVADLLLGVVATHTPEQVNLILVDYKGDGTFPGFEKLNHTVQVLSNIGDKDSVNRLEDVLRGEVERRQRLRKEAGRFKDAASYLKARERGAKSRRSQRFWWWSTNSPRCSKTTPNTATSSNTWPAKADPTVSSWC</sequence>
<evidence type="ECO:0000256" key="1">
    <source>
        <dbReference type="ARBA" id="ARBA00022741"/>
    </source>
</evidence>
<evidence type="ECO:0000313" key="6">
    <source>
        <dbReference type="EMBL" id="EUA09649.1"/>
    </source>
</evidence>
<dbReference type="PROSITE" id="PS50901">
    <property type="entry name" value="FTSK"/>
    <property type="match status" value="1"/>
</dbReference>
<feature type="compositionally biased region" description="Polar residues" evidence="4">
    <location>
        <begin position="144"/>
        <end position="159"/>
    </location>
</feature>
<feature type="region of interest" description="Disordered" evidence="4">
    <location>
        <begin position="144"/>
        <end position="171"/>
    </location>
</feature>
<evidence type="ECO:0000259" key="5">
    <source>
        <dbReference type="PROSITE" id="PS50901"/>
    </source>
</evidence>
<evidence type="ECO:0000256" key="4">
    <source>
        <dbReference type="SAM" id="MobiDB-lite"/>
    </source>
</evidence>
<comment type="caution">
    <text evidence="6">The sequence shown here is derived from an EMBL/GenBank/DDBJ whole genome shotgun (WGS) entry which is preliminary data.</text>
</comment>
<accession>X7YRA6</accession>
<keyword evidence="2 3" id="KW-0067">ATP-binding</keyword>